<dbReference type="Pfam" id="PF10512">
    <property type="entry name" value="Borealin"/>
    <property type="match status" value="1"/>
</dbReference>
<sequence length="243" mass="27459">MPRTKVKRNLKHYRESENSYKKIREFKNTFDIYLAAMDNNIKTTVAEWDEDTPLREPVHVIAMQSNNFVSVNDEGYLTEDASRPCSFDSAASAKSSTASQQEEKHIFRTPKPLNSVHVRYPMRSLSACGECSISIAMKHGARNNMLSNRIRIHSAEPAFMRWPKPGEMVVSKYGSPIIAQVLPDKGANVHIPLQDGVVSLRPKKLDEVQADILEDLDPQTLSELRILHGNLEKIVNMADEISK</sequence>
<evidence type="ECO:0000313" key="2">
    <source>
        <dbReference type="Proteomes" id="UP000092443"/>
    </source>
</evidence>
<protein>
    <submittedName>
        <fullName evidence="3">Borealin-like</fullName>
    </submittedName>
</protein>
<proteinExistence type="predicted"/>
<dbReference type="Proteomes" id="UP000092443">
    <property type="component" value="Unplaced"/>
</dbReference>
<dbReference type="AlphaFoldDB" id="A0A9C5YZ55"/>
<reference evidence="3" key="1">
    <citation type="submission" date="2025-08" db="UniProtKB">
        <authorList>
            <consortium name="RefSeq"/>
        </authorList>
    </citation>
    <scope>IDENTIFICATION</scope>
    <source>
        <tissue evidence="3">Whole body pupa</tissue>
    </source>
</reference>
<dbReference type="RefSeq" id="XP_037890736.1">
    <property type="nucleotide sequence ID" value="XM_038034808.1"/>
</dbReference>
<evidence type="ECO:0000259" key="1">
    <source>
        <dbReference type="Pfam" id="PF10512"/>
    </source>
</evidence>
<keyword evidence="2" id="KW-1185">Reference proteome</keyword>
<feature type="domain" description="Borealin C-terminal" evidence="1">
    <location>
        <begin position="134"/>
        <end position="237"/>
    </location>
</feature>
<dbReference type="InterPro" id="IPR046466">
    <property type="entry name" value="Borealin_C"/>
</dbReference>
<organism evidence="2 3">
    <name type="scientific">Glossina fuscipes</name>
    <dbReference type="NCBI Taxonomy" id="7396"/>
    <lineage>
        <taxon>Eukaryota</taxon>
        <taxon>Metazoa</taxon>
        <taxon>Ecdysozoa</taxon>
        <taxon>Arthropoda</taxon>
        <taxon>Hexapoda</taxon>
        <taxon>Insecta</taxon>
        <taxon>Pterygota</taxon>
        <taxon>Neoptera</taxon>
        <taxon>Endopterygota</taxon>
        <taxon>Diptera</taxon>
        <taxon>Brachycera</taxon>
        <taxon>Muscomorpha</taxon>
        <taxon>Hippoboscoidea</taxon>
        <taxon>Glossinidae</taxon>
        <taxon>Glossina</taxon>
    </lineage>
</organism>
<name>A0A9C5YZ55_9MUSC</name>
<dbReference type="GeneID" id="119638147"/>
<accession>A0A9C5YZ55</accession>
<evidence type="ECO:0000313" key="3">
    <source>
        <dbReference type="RefSeq" id="XP_037890736.1"/>
    </source>
</evidence>
<gene>
    <name evidence="3" type="primary">LOC119638147</name>
</gene>
<dbReference type="KEGG" id="gfs:119638147"/>